<keyword evidence="1" id="KW-0472">Membrane</keyword>
<keyword evidence="1" id="KW-1133">Transmembrane helix</keyword>
<evidence type="ECO:0008006" key="4">
    <source>
        <dbReference type="Google" id="ProtNLM"/>
    </source>
</evidence>
<evidence type="ECO:0000256" key="1">
    <source>
        <dbReference type="SAM" id="Phobius"/>
    </source>
</evidence>
<feature type="transmembrane region" description="Helical" evidence="1">
    <location>
        <begin position="113"/>
        <end position="134"/>
    </location>
</feature>
<keyword evidence="1" id="KW-0812">Transmembrane</keyword>
<sequence>MQVKGLPYGVCKVHKGLVGVKIVLVEDCCFNFYKKNDVCVECPDGYFSKGIQCEKCVDRQYGRKCAELCTCNAMERCDHVLGCINVTVDDRTETTNPPLDGNPAEQASEHDDIVTYMTCVAIGSVLIVICGLIAKNREAVCRRNGSITAMKNKITKRKQPNFSPGKNYGKDKKESLYAEINEKYMINFDGE</sequence>
<proteinExistence type="predicted"/>
<reference evidence="2 3" key="1">
    <citation type="submission" date="2020-06" db="EMBL/GenBank/DDBJ databases">
        <authorList>
            <person name="Li R."/>
            <person name="Bekaert M."/>
        </authorList>
    </citation>
    <scope>NUCLEOTIDE SEQUENCE [LARGE SCALE GENOMIC DNA]</scope>
    <source>
        <strain evidence="3">wild</strain>
    </source>
</reference>
<dbReference type="OrthoDB" id="6082797at2759"/>
<evidence type="ECO:0000313" key="3">
    <source>
        <dbReference type="Proteomes" id="UP000507470"/>
    </source>
</evidence>
<gene>
    <name evidence="2" type="ORF">MCOR_2528</name>
</gene>
<organism evidence="2 3">
    <name type="scientific">Mytilus coruscus</name>
    <name type="common">Sea mussel</name>
    <dbReference type="NCBI Taxonomy" id="42192"/>
    <lineage>
        <taxon>Eukaryota</taxon>
        <taxon>Metazoa</taxon>
        <taxon>Spiralia</taxon>
        <taxon>Lophotrochozoa</taxon>
        <taxon>Mollusca</taxon>
        <taxon>Bivalvia</taxon>
        <taxon>Autobranchia</taxon>
        <taxon>Pteriomorphia</taxon>
        <taxon>Mytilida</taxon>
        <taxon>Mytiloidea</taxon>
        <taxon>Mytilidae</taxon>
        <taxon>Mytilinae</taxon>
        <taxon>Mytilus</taxon>
    </lineage>
</organism>
<accession>A0A6J8A162</accession>
<keyword evidence="3" id="KW-1185">Reference proteome</keyword>
<dbReference type="EMBL" id="CACVKT020000521">
    <property type="protein sequence ID" value="CAC5359818.1"/>
    <property type="molecule type" value="Genomic_DNA"/>
</dbReference>
<name>A0A6J8A162_MYTCO</name>
<protein>
    <recommendedName>
        <fullName evidence="4">MEGF10_11</fullName>
    </recommendedName>
</protein>
<evidence type="ECO:0000313" key="2">
    <source>
        <dbReference type="EMBL" id="CAC5359818.1"/>
    </source>
</evidence>
<dbReference type="AlphaFoldDB" id="A0A6J8A162"/>
<dbReference type="Proteomes" id="UP000507470">
    <property type="component" value="Unassembled WGS sequence"/>
</dbReference>